<dbReference type="InterPro" id="IPR011989">
    <property type="entry name" value="ARM-like"/>
</dbReference>
<evidence type="ECO:0000313" key="5">
    <source>
        <dbReference type="Proteomes" id="UP001642464"/>
    </source>
</evidence>
<keyword evidence="5" id="KW-1185">Reference proteome</keyword>
<dbReference type="SUPFAM" id="SSF48371">
    <property type="entry name" value="ARM repeat"/>
    <property type="match status" value="1"/>
</dbReference>
<dbReference type="InterPro" id="IPR016024">
    <property type="entry name" value="ARM-type_fold"/>
</dbReference>
<feature type="repeat" description="Pumilio" evidence="2">
    <location>
        <begin position="133"/>
        <end position="171"/>
    </location>
</feature>
<dbReference type="Pfam" id="PF00806">
    <property type="entry name" value="PUF"/>
    <property type="match status" value="3"/>
</dbReference>
<sequence>MAIRLVAIASRVEAIAIICWRPLLLGWRPSLLGWRHVEAIATRLEAIRTSHLCQRLPEVFAWRARLLAVSGTCPNDPKVVATLENCGDGERFTLALELQGHVLAAARSACANYVLQKIIQVLRPQACQFIIDEIMKTPADVPILARHQYGCRILQRLLEHCQAQQMEGLVKLLLEDATALVRHNYGTFVMQQIFDFGTEVQRQQLGECLFSTLGAMGNDENATQVLQKALIHAPQKVALARALVPQLAQIARGRHSHHTVLAAVQLLSPEDLKRASALLSQKVQKLWASRYGRLVVKAIPSLHDKCMGMTKREAAAA</sequence>
<dbReference type="Proteomes" id="UP001642464">
    <property type="component" value="Unassembled WGS sequence"/>
</dbReference>
<evidence type="ECO:0000256" key="2">
    <source>
        <dbReference type="PROSITE-ProRule" id="PRU00317"/>
    </source>
</evidence>
<feature type="domain" description="PUM-HD" evidence="3">
    <location>
        <begin position="1"/>
        <end position="303"/>
    </location>
</feature>
<dbReference type="PROSITE" id="PS50302">
    <property type="entry name" value="PUM"/>
    <property type="match status" value="3"/>
</dbReference>
<keyword evidence="1" id="KW-0677">Repeat</keyword>
<accession>A0ABP0MMW4</accession>
<dbReference type="PANTHER" id="PTHR12537">
    <property type="entry name" value="RNA BINDING PROTEIN PUMILIO-RELATED"/>
    <property type="match status" value="1"/>
</dbReference>
<proteinExistence type="predicted"/>
<evidence type="ECO:0000256" key="1">
    <source>
        <dbReference type="ARBA" id="ARBA00022737"/>
    </source>
</evidence>
<reference evidence="4 5" key="1">
    <citation type="submission" date="2024-02" db="EMBL/GenBank/DDBJ databases">
        <authorList>
            <person name="Chen Y."/>
            <person name="Shah S."/>
            <person name="Dougan E. K."/>
            <person name="Thang M."/>
            <person name="Chan C."/>
        </authorList>
    </citation>
    <scope>NUCLEOTIDE SEQUENCE [LARGE SCALE GENOMIC DNA]</scope>
</reference>
<dbReference type="InterPro" id="IPR001313">
    <property type="entry name" value="Pumilio_RNA-bd_rpt"/>
</dbReference>
<evidence type="ECO:0000313" key="4">
    <source>
        <dbReference type="EMBL" id="CAK9052825.1"/>
    </source>
</evidence>
<gene>
    <name evidence="4" type="ORF">SCF082_LOCUS28862</name>
</gene>
<evidence type="ECO:0000259" key="3">
    <source>
        <dbReference type="PROSITE" id="PS50303"/>
    </source>
</evidence>
<feature type="repeat" description="Pumilio" evidence="2">
    <location>
        <begin position="172"/>
        <end position="207"/>
    </location>
</feature>
<dbReference type="PANTHER" id="PTHR12537:SF12">
    <property type="entry name" value="MATERNAL PROTEIN PUMILIO"/>
    <property type="match status" value="1"/>
</dbReference>
<dbReference type="Gene3D" id="1.25.10.10">
    <property type="entry name" value="Leucine-rich Repeat Variant"/>
    <property type="match status" value="1"/>
</dbReference>
<comment type="caution">
    <text evidence="4">The sequence shown here is derived from an EMBL/GenBank/DDBJ whole genome shotgun (WGS) entry which is preliminary data.</text>
</comment>
<dbReference type="PROSITE" id="PS50303">
    <property type="entry name" value="PUM_HD"/>
    <property type="match status" value="1"/>
</dbReference>
<protein>
    <submittedName>
        <fullName evidence="4">Pumilio homolog 2 (Pumilio-2)</fullName>
    </submittedName>
</protein>
<feature type="repeat" description="Pumilio" evidence="2">
    <location>
        <begin position="97"/>
        <end position="132"/>
    </location>
</feature>
<name>A0ABP0MMW4_9DINO</name>
<dbReference type="EMBL" id="CAXAMM010022944">
    <property type="protein sequence ID" value="CAK9052825.1"/>
    <property type="molecule type" value="Genomic_DNA"/>
</dbReference>
<organism evidence="4 5">
    <name type="scientific">Durusdinium trenchii</name>
    <dbReference type="NCBI Taxonomy" id="1381693"/>
    <lineage>
        <taxon>Eukaryota</taxon>
        <taxon>Sar</taxon>
        <taxon>Alveolata</taxon>
        <taxon>Dinophyceae</taxon>
        <taxon>Suessiales</taxon>
        <taxon>Symbiodiniaceae</taxon>
        <taxon>Durusdinium</taxon>
    </lineage>
</organism>
<dbReference type="SMART" id="SM00025">
    <property type="entry name" value="Pumilio"/>
    <property type="match status" value="4"/>
</dbReference>
<dbReference type="InterPro" id="IPR033133">
    <property type="entry name" value="PUM-HD"/>
</dbReference>